<gene>
    <name evidence="1" type="ORF">HY730_02555</name>
</gene>
<organism evidence="1 2">
    <name type="scientific">Tectimicrobiota bacterium</name>
    <dbReference type="NCBI Taxonomy" id="2528274"/>
    <lineage>
        <taxon>Bacteria</taxon>
        <taxon>Pseudomonadati</taxon>
        <taxon>Nitrospinota/Tectimicrobiota group</taxon>
        <taxon>Candidatus Tectimicrobiota</taxon>
    </lineage>
</organism>
<name>A0A933GLB3_UNCTE</name>
<accession>A0A933GLB3</accession>
<comment type="caution">
    <text evidence="1">The sequence shown here is derived from an EMBL/GenBank/DDBJ whole genome shotgun (WGS) entry which is preliminary data.</text>
</comment>
<protein>
    <submittedName>
        <fullName evidence="1">DUF72 domain-containing protein</fullName>
    </submittedName>
</protein>
<dbReference type="AlphaFoldDB" id="A0A933GLB3"/>
<reference evidence="1" key="1">
    <citation type="submission" date="2020-07" db="EMBL/GenBank/DDBJ databases">
        <title>Huge and variable diversity of episymbiotic CPR bacteria and DPANN archaea in groundwater ecosystems.</title>
        <authorList>
            <person name="He C.Y."/>
            <person name="Keren R."/>
            <person name="Whittaker M."/>
            <person name="Farag I.F."/>
            <person name="Doudna J."/>
            <person name="Cate J.H.D."/>
            <person name="Banfield J.F."/>
        </authorList>
    </citation>
    <scope>NUCLEOTIDE SEQUENCE</scope>
    <source>
        <strain evidence="1">NC_groundwater_1482_Ag_S-0.65um_47_24</strain>
    </source>
</reference>
<dbReference type="EMBL" id="JACQWF010000119">
    <property type="protein sequence ID" value="MBI4595240.1"/>
    <property type="molecule type" value="Genomic_DNA"/>
</dbReference>
<dbReference type="Proteomes" id="UP000772181">
    <property type="component" value="Unassembled WGS sequence"/>
</dbReference>
<proteinExistence type="predicted"/>
<dbReference type="PANTHER" id="PTHR30348:SF13">
    <property type="entry name" value="UPF0759 PROTEIN YUNF"/>
    <property type="match status" value="1"/>
</dbReference>
<dbReference type="SUPFAM" id="SSF117396">
    <property type="entry name" value="TM1631-like"/>
    <property type="match status" value="1"/>
</dbReference>
<evidence type="ECO:0000313" key="2">
    <source>
        <dbReference type="Proteomes" id="UP000772181"/>
    </source>
</evidence>
<evidence type="ECO:0000313" key="1">
    <source>
        <dbReference type="EMBL" id="MBI4595240.1"/>
    </source>
</evidence>
<dbReference type="PANTHER" id="PTHR30348">
    <property type="entry name" value="UNCHARACTERIZED PROTEIN YECE"/>
    <property type="match status" value="1"/>
</dbReference>
<dbReference type="InterPro" id="IPR002763">
    <property type="entry name" value="DUF72"/>
</dbReference>
<dbReference type="Gene3D" id="3.20.20.410">
    <property type="entry name" value="Protein of unknown function UPF0759"/>
    <property type="match status" value="1"/>
</dbReference>
<sequence>MRNLLNEDRAVIRVGPTGWSYQDWEGIVYPPHKESRFDPLAYLAEIFDTLELNNTFYRPPSPSMSFSWVSRVKFNPEFKFTAKLYRIFTHERNNLSSANEKAFKKGIEPLLKNNRLGALLL</sequence>
<dbReference type="Pfam" id="PF01904">
    <property type="entry name" value="DUF72"/>
    <property type="match status" value="1"/>
</dbReference>
<dbReference type="InterPro" id="IPR036520">
    <property type="entry name" value="UPF0759_sf"/>
</dbReference>